<feature type="region of interest" description="Disordered" evidence="1">
    <location>
        <begin position="120"/>
        <end position="192"/>
    </location>
</feature>
<evidence type="ECO:0000313" key="3">
    <source>
        <dbReference type="EMBL" id="KAJ6643961.1"/>
    </source>
</evidence>
<feature type="region of interest" description="Disordered" evidence="1">
    <location>
        <begin position="459"/>
        <end position="478"/>
    </location>
</feature>
<dbReference type="OrthoDB" id="438726at2759"/>
<dbReference type="AlphaFoldDB" id="A0A9Q0N6I7"/>
<feature type="domain" description="PDZ" evidence="2">
    <location>
        <begin position="240"/>
        <end position="309"/>
    </location>
</feature>
<dbReference type="PANTHER" id="PTHR19964">
    <property type="entry name" value="MULTIPLE PDZ DOMAIN PROTEIN"/>
    <property type="match status" value="1"/>
</dbReference>
<organism evidence="3 4">
    <name type="scientific">Pseudolycoriella hygida</name>
    <dbReference type="NCBI Taxonomy" id="35572"/>
    <lineage>
        <taxon>Eukaryota</taxon>
        <taxon>Metazoa</taxon>
        <taxon>Ecdysozoa</taxon>
        <taxon>Arthropoda</taxon>
        <taxon>Hexapoda</taxon>
        <taxon>Insecta</taxon>
        <taxon>Pterygota</taxon>
        <taxon>Neoptera</taxon>
        <taxon>Endopterygota</taxon>
        <taxon>Diptera</taxon>
        <taxon>Nematocera</taxon>
        <taxon>Sciaroidea</taxon>
        <taxon>Sciaridae</taxon>
        <taxon>Pseudolycoriella</taxon>
    </lineage>
</organism>
<dbReference type="CDD" id="cd23064">
    <property type="entry name" value="PDZ3_INAD-like"/>
    <property type="match status" value="1"/>
</dbReference>
<dbReference type="InterPro" id="IPR051342">
    <property type="entry name" value="PDZ_scaffold"/>
</dbReference>
<dbReference type="Gene3D" id="2.30.42.10">
    <property type="match status" value="5"/>
</dbReference>
<dbReference type="SMART" id="SM00228">
    <property type="entry name" value="PDZ"/>
    <property type="match status" value="5"/>
</dbReference>
<protein>
    <submittedName>
        <fullName evidence="3">Inactivation-no-after-potential D protein</fullName>
    </submittedName>
</protein>
<feature type="domain" description="PDZ" evidence="2">
    <location>
        <begin position="357"/>
        <end position="440"/>
    </location>
</feature>
<feature type="domain" description="PDZ" evidence="2">
    <location>
        <begin position="578"/>
        <end position="659"/>
    </location>
</feature>
<evidence type="ECO:0000313" key="4">
    <source>
        <dbReference type="Proteomes" id="UP001151699"/>
    </source>
</evidence>
<dbReference type="EMBL" id="WJQU01000002">
    <property type="protein sequence ID" value="KAJ6643961.1"/>
    <property type="molecule type" value="Genomic_DNA"/>
</dbReference>
<dbReference type="InterPro" id="IPR036034">
    <property type="entry name" value="PDZ_sf"/>
</dbReference>
<comment type="caution">
    <text evidence="3">The sequence shown here is derived from an EMBL/GenBank/DDBJ whole genome shotgun (WGS) entry which is preliminary data.</text>
</comment>
<proteinExistence type="predicted"/>
<accession>A0A9Q0N6I7</accession>
<dbReference type="PANTHER" id="PTHR19964:SF93">
    <property type="entry name" value="INACTIVATION-NO-AFTER-POTENTIAL D PROTEIN"/>
    <property type="match status" value="1"/>
</dbReference>
<feature type="compositionally biased region" description="Acidic residues" evidence="1">
    <location>
        <begin position="168"/>
        <end position="183"/>
    </location>
</feature>
<dbReference type="InterPro" id="IPR001478">
    <property type="entry name" value="PDZ"/>
</dbReference>
<feature type="domain" description="PDZ" evidence="2">
    <location>
        <begin position="485"/>
        <end position="570"/>
    </location>
</feature>
<feature type="compositionally biased region" description="Polar residues" evidence="1">
    <location>
        <begin position="120"/>
        <end position="130"/>
    </location>
</feature>
<dbReference type="Proteomes" id="UP001151699">
    <property type="component" value="Chromosome B"/>
</dbReference>
<gene>
    <name evidence="3" type="primary">inaD</name>
    <name evidence="3" type="ORF">Bhyg_08926</name>
</gene>
<dbReference type="Pfam" id="PF00595">
    <property type="entry name" value="PDZ"/>
    <property type="match status" value="5"/>
</dbReference>
<feature type="domain" description="PDZ" evidence="2">
    <location>
        <begin position="24"/>
        <end position="113"/>
    </location>
</feature>
<reference evidence="3" key="1">
    <citation type="submission" date="2022-07" db="EMBL/GenBank/DDBJ databases">
        <authorList>
            <person name="Trinca V."/>
            <person name="Uliana J.V.C."/>
            <person name="Torres T.T."/>
            <person name="Ward R.J."/>
            <person name="Monesi N."/>
        </authorList>
    </citation>
    <scope>NUCLEOTIDE SEQUENCE</scope>
    <source>
        <strain evidence="3">HSMRA1968</strain>
        <tissue evidence="3">Whole embryos</tissue>
    </source>
</reference>
<keyword evidence="4" id="KW-1185">Reference proteome</keyword>
<evidence type="ECO:0000259" key="2">
    <source>
        <dbReference type="PROSITE" id="PS50106"/>
    </source>
</evidence>
<evidence type="ECO:0000256" key="1">
    <source>
        <dbReference type="SAM" id="MobiDB-lite"/>
    </source>
</evidence>
<dbReference type="PROSITE" id="PS50106">
    <property type="entry name" value="PDZ"/>
    <property type="match status" value="5"/>
</dbReference>
<sequence length="662" mass="71987">MTVTQPNDRKFGENDDIGWGKHVNVSLTREPAASFGVCIVGGKVNISKDLQVSGIFIKNIVPSSPADKCKLIKIGDRILSVNDQDVRKATQEETINLIKNAGCSLNLVLQSFDFSGGESETTSKASTTLVSPKPDNNYDTQHNEPAAANETTEQMEVEKIEKRVTIVSDEEQSSDEEESEDEETAGKVVSKAGVEIDRKSAGNIKRSREEIAADEEPENNFGYTEKKIKKKYGALGNIVRAYIQRDGNSSMGLALAGYKDRNKMGCFVAGINPKGTASSQNIKVGDEILEINGVVLHKLCHLNASVIIKGIPGTALEFILLRKSSALDELAVKPVISFPTVIDQFDQLYSCFKNVRNVTIQKVGTSLGIMIIEGKHSEVGQGIFISDIQENSNAEVAGVKIGEMILAVNKDLLIDCNYDAAAALLKRAEGIVTLILCNPNKKEDVEVPKEAVVVVEKAKTPEPPPVPEVPKDPATAPITPNKETLIELNAENKPLGIIVVKGDSSSVQAGASIIVIHENGAINKDKRFQVLDKILEIDGKKVSSETSDKDLKKLFKQTYGKVKMLVYRADPPDLKEVDVEVTRKSGKDLGVSFAECKGYGLYVTEITQGGVIDSDRRVIKGDIVTHINGDDIRSLSFIDSLLTLKAAQPKFTFKIVRPKGKK</sequence>
<name>A0A9Q0N6I7_9DIPT</name>
<dbReference type="SUPFAM" id="SSF50156">
    <property type="entry name" value="PDZ domain-like"/>
    <property type="match status" value="5"/>
</dbReference>